<dbReference type="InterPro" id="IPR055445">
    <property type="entry name" value="ARM_ARMC5"/>
</dbReference>
<keyword evidence="5" id="KW-1185">Reference proteome</keyword>
<reference evidence="4" key="1">
    <citation type="submission" date="2021-09" db="EMBL/GenBank/DDBJ databases">
        <title>The genome of Mauremys mutica provides insights into the evolution of semi-aquatic lifestyle.</title>
        <authorList>
            <person name="Gong S."/>
            <person name="Gao Y."/>
        </authorList>
    </citation>
    <scope>NUCLEOTIDE SEQUENCE</scope>
    <source>
        <strain evidence="4">MM-2020</strain>
        <tissue evidence="4">Muscle</tissue>
    </source>
</reference>
<feature type="region of interest" description="Disordered" evidence="2">
    <location>
        <begin position="431"/>
        <end position="462"/>
    </location>
</feature>
<dbReference type="PANTHER" id="PTHR23312">
    <property type="entry name" value="ARMC5 ARMADILLO REPEAT-CONTAINING -RELATED"/>
    <property type="match status" value="1"/>
</dbReference>
<dbReference type="SMART" id="SM00225">
    <property type="entry name" value="BTB"/>
    <property type="match status" value="1"/>
</dbReference>
<feature type="compositionally biased region" description="Pro residues" evidence="2">
    <location>
        <begin position="689"/>
        <end position="698"/>
    </location>
</feature>
<feature type="compositionally biased region" description="Pro residues" evidence="2">
    <location>
        <begin position="716"/>
        <end position="727"/>
    </location>
</feature>
<evidence type="ECO:0000313" key="5">
    <source>
        <dbReference type="Proteomes" id="UP000827986"/>
    </source>
</evidence>
<dbReference type="SMART" id="SM00185">
    <property type="entry name" value="ARM"/>
    <property type="match status" value="5"/>
</dbReference>
<feature type="domain" description="BTB" evidence="3">
    <location>
        <begin position="1072"/>
        <end position="1181"/>
    </location>
</feature>
<dbReference type="GO" id="GO:0009653">
    <property type="term" value="P:anatomical structure morphogenesis"/>
    <property type="evidence" value="ECO:0007669"/>
    <property type="project" value="TreeGrafter"/>
</dbReference>
<evidence type="ECO:0000259" key="3">
    <source>
        <dbReference type="SMART" id="SM00225"/>
    </source>
</evidence>
<feature type="compositionally biased region" description="Acidic residues" evidence="2">
    <location>
        <begin position="378"/>
        <end position="389"/>
    </location>
</feature>
<feature type="compositionally biased region" description="Polar residues" evidence="2">
    <location>
        <begin position="435"/>
        <end position="447"/>
    </location>
</feature>
<evidence type="ECO:0000313" key="4">
    <source>
        <dbReference type="EMBL" id="KAH1171657.1"/>
    </source>
</evidence>
<accession>A0A9D4APY8</accession>
<organism evidence="4 5">
    <name type="scientific">Mauremys mutica</name>
    <name type="common">yellowpond turtle</name>
    <dbReference type="NCBI Taxonomy" id="74926"/>
    <lineage>
        <taxon>Eukaryota</taxon>
        <taxon>Metazoa</taxon>
        <taxon>Chordata</taxon>
        <taxon>Craniata</taxon>
        <taxon>Vertebrata</taxon>
        <taxon>Euteleostomi</taxon>
        <taxon>Archelosauria</taxon>
        <taxon>Testudinata</taxon>
        <taxon>Testudines</taxon>
        <taxon>Cryptodira</taxon>
        <taxon>Durocryptodira</taxon>
        <taxon>Testudinoidea</taxon>
        <taxon>Geoemydidae</taxon>
        <taxon>Geoemydinae</taxon>
        <taxon>Mauremys</taxon>
    </lineage>
</organism>
<dbReference type="InterPro" id="IPR000225">
    <property type="entry name" value="Armadillo"/>
</dbReference>
<gene>
    <name evidence="4" type="ORF">KIL84_007275</name>
</gene>
<dbReference type="InterPro" id="IPR011333">
    <property type="entry name" value="SKP1/BTB/POZ_sf"/>
</dbReference>
<proteinExistence type="predicted"/>
<dbReference type="EMBL" id="JAHDVG010000483">
    <property type="protein sequence ID" value="KAH1171657.1"/>
    <property type="molecule type" value="Genomic_DNA"/>
</dbReference>
<dbReference type="GO" id="GO:0005829">
    <property type="term" value="C:cytosol"/>
    <property type="evidence" value="ECO:0007669"/>
    <property type="project" value="TreeGrafter"/>
</dbReference>
<dbReference type="Gene3D" id="1.25.10.10">
    <property type="entry name" value="Leucine-rich Repeat Variant"/>
    <property type="match status" value="1"/>
</dbReference>
<dbReference type="OrthoDB" id="6086604at2759"/>
<feature type="region of interest" description="Disordered" evidence="2">
    <location>
        <begin position="636"/>
        <end position="823"/>
    </location>
</feature>
<dbReference type="InterPro" id="IPR000210">
    <property type="entry name" value="BTB/POZ_dom"/>
</dbReference>
<dbReference type="InterPro" id="IPR016024">
    <property type="entry name" value="ARM-type_fold"/>
</dbReference>
<dbReference type="PROSITE" id="PS50176">
    <property type="entry name" value="ARM_REPEAT"/>
    <property type="match status" value="2"/>
</dbReference>
<dbReference type="AlphaFoldDB" id="A0A9D4APY8"/>
<dbReference type="Proteomes" id="UP000827986">
    <property type="component" value="Unassembled WGS sequence"/>
</dbReference>
<feature type="repeat" description="ARM" evidence="1">
    <location>
        <begin position="139"/>
        <end position="182"/>
    </location>
</feature>
<feature type="region of interest" description="Disordered" evidence="2">
    <location>
        <begin position="376"/>
        <end position="414"/>
    </location>
</feature>
<sequence>MAAAAGGSCPAESLGYCLAQLRGGAEPGLGRALLALRTRHIKQPGGIERFRARGGLGPLLGLLAGALRPRRTLDLALSILGNCCTEGGSRAQVRELGGIPSLVKILKSLGVESIHNRTARALGNLAIDVENLQAIHDAGAVPPLVQVLASSQDSECLQSIIRALRNLGATPVHRLALAQQGAVRVISERLAASPDDPALAAAAARALLELTKGCSRDCAEQLSLGGGVAPLVALAGHSKRAVREAAISALSNLCLQGMLRPAVGNAGGVAVLVGEIQRRRGAGAAGAILQPLVRALCLLCREAMNRSRVREAGGLELLLALLQDGRQRGCHARVVMAFVAFFYDQEALEVLQAGGLVALLVERLVAQGQWAARCEEAAKEEEGESEDERDAASFDFPAEGRRESGAPEGESPSFQRLRSWLLSEGYIASPGDLSPQWSPDGSLSPTLELQDDTPGPGRLPAGLSSPTRLAPPLLDPAARVQCLAPVAELDSTVADGSHVADAPGAEAPALARLATARADRHHPAALLPGGAPRLAARPRMALPNPVRTGEHSVAPVVLLATPKSTGTKKDHLAQIAPDAAGSAQDLQVQLPLSATPKEELSPNFALTDLQNSARFPAAAATEDLCPGMLVPAGPGWHVTAPSDKPGPALAPPIPTGTSWSDRAPSPVPEHLNPVSPIPTGASQSDLAPSPVPEHPMSPIPTRASPSDPALSQSDPAPSPVPEHPMSPIPTRASPSDPAPSPSDLAPSPVFEHPMSPIPMGTSRSDPAPSPIPKDLRLVSPIPTGTEQRLLANDFLEPQPAAFSSRRRSKSRPHPDAAPCTPAPFHPLGEILAPQFLLWGGEEELSAPEAPALLLLSRFSQAEDPSRSLVTGPVLQGLLAYVTGAPAPLPRCLRLLHRLTCNPICLEAFVRCHAPSLLRAWLVLGVPPEEAAAVGHETPRSPGSGYRRFKELGETLLCNLCVQAESAFGAGVLTHMLLSGAEADQVACAMALPLICRKKSLCRRLLLEHSGLRLLLAALTRGADLPFTFYAVDSLSLLLGAAAPLPAPPAPKRSRLAASPPCPYEQLVKAGGADLQFRLDSGTPVPASRQAACAGSDVLRAMLAGGFAEARQALVPIRGVAPAPFLVLTHFLHGCRGEPCQALGGPFPPGEGELAEQTLAVAEQFLLPELQELVEEALCRQYLRPGASLDQLYRLGERLGRGQLLRRCARYVLLGAAEEPTSRAAALARILRVTGDPKGLAQELLEVAMETPWGVGTDGT</sequence>
<dbReference type="InterPro" id="IPR011989">
    <property type="entry name" value="ARM-like"/>
</dbReference>
<name>A0A9D4APY8_9SAUR</name>
<protein>
    <recommendedName>
        <fullName evidence="3">BTB domain-containing protein</fullName>
    </recommendedName>
</protein>
<dbReference type="SUPFAM" id="SSF54695">
    <property type="entry name" value="POZ domain"/>
    <property type="match status" value="1"/>
</dbReference>
<feature type="repeat" description="ARM" evidence="1">
    <location>
        <begin position="97"/>
        <end position="140"/>
    </location>
</feature>
<evidence type="ECO:0000256" key="1">
    <source>
        <dbReference type="PROSITE-ProRule" id="PRU00259"/>
    </source>
</evidence>
<comment type="caution">
    <text evidence="4">The sequence shown here is derived from an EMBL/GenBank/DDBJ whole genome shotgun (WGS) entry which is preliminary data.</text>
</comment>
<dbReference type="SUPFAM" id="SSF48371">
    <property type="entry name" value="ARM repeat"/>
    <property type="match status" value="2"/>
</dbReference>
<dbReference type="Gene3D" id="3.30.710.10">
    <property type="entry name" value="Potassium Channel Kv1.1, Chain A"/>
    <property type="match status" value="1"/>
</dbReference>
<dbReference type="PANTHER" id="PTHR23312:SF8">
    <property type="entry name" value="ARMADILLO REPEAT-CONTAINING PROTEIN 5"/>
    <property type="match status" value="1"/>
</dbReference>
<evidence type="ECO:0000256" key="2">
    <source>
        <dbReference type="SAM" id="MobiDB-lite"/>
    </source>
</evidence>
<dbReference type="Pfam" id="PF24768">
    <property type="entry name" value="ARM_ARMC5"/>
    <property type="match status" value="1"/>
</dbReference>